<dbReference type="Proteomes" id="UP000682403">
    <property type="component" value="Unassembled WGS sequence"/>
</dbReference>
<evidence type="ECO:0000313" key="3">
    <source>
        <dbReference type="EMBL" id="MBS2969662.1"/>
    </source>
</evidence>
<feature type="domain" description="Glycosyltransferase subfamily 4-like N-terminal" evidence="2">
    <location>
        <begin position="4"/>
        <end position="144"/>
    </location>
</feature>
<protein>
    <submittedName>
        <fullName evidence="3">Glycosyltransferase family 4 protein</fullName>
    </submittedName>
</protein>
<dbReference type="PANTHER" id="PTHR12526:SF630">
    <property type="entry name" value="GLYCOSYLTRANSFERASE"/>
    <property type="match status" value="1"/>
</dbReference>
<dbReference type="InterPro" id="IPR028098">
    <property type="entry name" value="Glyco_trans_4-like_N"/>
</dbReference>
<evidence type="ECO:0000259" key="1">
    <source>
        <dbReference type="Pfam" id="PF00534"/>
    </source>
</evidence>
<dbReference type="SUPFAM" id="SSF53756">
    <property type="entry name" value="UDP-Glycosyltransferase/glycogen phosphorylase"/>
    <property type="match status" value="1"/>
</dbReference>
<accession>A0ABS5LFX4</accession>
<keyword evidence="4" id="KW-1185">Reference proteome</keyword>
<dbReference type="Gene3D" id="3.40.50.2000">
    <property type="entry name" value="Glycogen Phosphorylase B"/>
    <property type="match status" value="2"/>
</dbReference>
<name>A0ABS5LFX4_9BACI</name>
<comment type="caution">
    <text evidence="3">The sequence shown here is derived from an EMBL/GenBank/DDBJ whole genome shotgun (WGS) entry which is preliminary data.</text>
</comment>
<dbReference type="EMBL" id="JAGVRK010000001">
    <property type="protein sequence ID" value="MBS2969662.1"/>
    <property type="molecule type" value="Genomic_DNA"/>
</dbReference>
<evidence type="ECO:0000259" key="2">
    <source>
        <dbReference type="Pfam" id="PF13477"/>
    </source>
</evidence>
<evidence type="ECO:0000313" key="4">
    <source>
        <dbReference type="Proteomes" id="UP000682403"/>
    </source>
</evidence>
<dbReference type="Pfam" id="PF00534">
    <property type="entry name" value="Glycos_transf_1"/>
    <property type="match status" value="1"/>
</dbReference>
<dbReference type="InterPro" id="IPR001296">
    <property type="entry name" value="Glyco_trans_1"/>
</dbReference>
<dbReference type="Pfam" id="PF13477">
    <property type="entry name" value="Glyco_trans_4_2"/>
    <property type="match status" value="1"/>
</dbReference>
<dbReference type="CDD" id="cd03808">
    <property type="entry name" value="GT4_CapM-like"/>
    <property type="match status" value="1"/>
</dbReference>
<organism evidence="3 4">
    <name type="scientific">Metabacillus flavus</name>
    <dbReference type="NCBI Taxonomy" id="2823519"/>
    <lineage>
        <taxon>Bacteria</taxon>
        <taxon>Bacillati</taxon>
        <taxon>Bacillota</taxon>
        <taxon>Bacilli</taxon>
        <taxon>Bacillales</taxon>
        <taxon>Bacillaceae</taxon>
        <taxon>Metabacillus</taxon>
    </lineage>
</organism>
<reference evidence="3 4" key="1">
    <citation type="submission" date="2021-04" db="EMBL/GenBank/DDBJ databases">
        <title>Metabacillus sp. strain KIGAM252 whole genome sequence.</title>
        <authorList>
            <person name="Seo M.-J."/>
            <person name="Cho E.-S."/>
            <person name="Hwang C.Y."/>
            <person name="Yoon D.J."/>
        </authorList>
    </citation>
    <scope>NUCLEOTIDE SEQUENCE [LARGE SCALE GENOMIC DNA]</scope>
    <source>
        <strain evidence="3 4">KIGAM252</strain>
    </source>
</reference>
<dbReference type="PANTHER" id="PTHR12526">
    <property type="entry name" value="GLYCOSYLTRANSFERASE"/>
    <property type="match status" value="1"/>
</dbReference>
<gene>
    <name evidence="3" type="ORF">J9317_12895</name>
</gene>
<proteinExistence type="predicted"/>
<sequence length="385" mass="43394">MVKKVLLVATVDYHFKAFHLPVMKWFKEQGWEVHIAACGNLTLPYTDLKFNIPIQRSPFRSQNWLAYKELKDIIREHDYDMIHSHTPMGGVIARLAALNARKRGTKAIYTAHGFHFCKGGPLSSWILYYPIEMALAAVTDCLITINKEDYDLAVQHPFNSSRIEQINGVGVDTEQFKPMDAVLREKKRKLLGYAQENFLMFYAAEFNENKNQELLIRALSSIKDKVPNAKLLLAGEGKLLESCKQLAKELKTDHLIEFLGFRKDIADLLPLCDAAVGSSYREGLPVNIMEAMACGLPVIATENRGHKELVVSGENGWLVKAGDAEDMAGRMLQLINYPVHQLHLLGEASKGKIEKQYSEKIVLQQSRALYAKYMKDTGGAAWAVQ</sequence>
<feature type="domain" description="Glycosyl transferase family 1" evidence="1">
    <location>
        <begin position="185"/>
        <end position="340"/>
    </location>
</feature>
<dbReference type="RefSeq" id="WP_211559209.1">
    <property type="nucleotide sequence ID" value="NZ_JAGVRK010000001.1"/>
</dbReference>